<evidence type="ECO:0000256" key="1">
    <source>
        <dbReference type="SAM" id="MobiDB-lite"/>
    </source>
</evidence>
<dbReference type="RefSeq" id="WP_047907708.1">
    <property type="nucleotide sequence ID" value="NZ_CP011807.3"/>
</dbReference>
<reference evidence="3" key="1">
    <citation type="submission" date="2016-06" db="EMBL/GenBank/DDBJ databases">
        <title>Complete Genome Sequence of Pandoraea faecigallinarum DSM-23572.</title>
        <authorList>
            <person name="Yong D."/>
            <person name="Ee R."/>
            <person name="Lim Y.-L."/>
            <person name="Yin W.-F."/>
            <person name="Chan K.-G."/>
        </authorList>
    </citation>
    <scope>NUCLEOTIDE SEQUENCE</scope>
    <source>
        <strain evidence="3">DSM 23572</strain>
    </source>
</reference>
<dbReference type="EMBL" id="CP011807">
    <property type="protein sequence ID" value="AKM31948.1"/>
    <property type="molecule type" value="Genomic_DNA"/>
</dbReference>
<dbReference type="PATRIC" id="fig|656179.3.peg.4337"/>
<name>A0A0H3WZ33_9BURK</name>
<dbReference type="KEGG" id="pfg:AB870_20330"/>
<evidence type="ECO:0000256" key="2">
    <source>
        <dbReference type="SAM" id="SignalP"/>
    </source>
</evidence>
<evidence type="ECO:0000313" key="3">
    <source>
        <dbReference type="EMBL" id="AKM31948.1"/>
    </source>
</evidence>
<feature type="compositionally biased region" description="Low complexity" evidence="1">
    <location>
        <begin position="98"/>
        <end position="110"/>
    </location>
</feature>
<keyword evidence="4" id="KW-1185">Reference proteome</keyword>
<feature type="region of interest" description="Disordered" evidence="1">
    <location>
        <begin position="90"/>
        <end position="110"/>
    </location>
</feature>
<feature type="signal peptide" evidence="2">
    <location>
        <begin position="1"/>
        <end position="27"/>
    </location>
</feature>
<organism evidence="3 4">
    <name type="scientific">Pandoraea faecigallinarum</name>
    <dbReference type="NCBI Taxonomy" id="656179"/>
    <lineage>
        <taxon>Bacteria</taxon>
        <taxon>Pseudomonadati</taxon>
        <taxon>Pseudomonadota</taxon>
        <taxon>Betaproteobacteria</taxon>
        <taxon>Burkholderiales</taxon>
        <taxon>Burkholderiaceae</taxon>
        <taxon>Pandoraea</taxon>
    </lineage>
</organism>
<feature type="chain" id="PRO_5005203433" description="ESPR domain-containing protein" evidence="2">
    <location>
        <begin position="28"/>
        <end position="146"/>
    </location>
</feature>
<dbReference type="Proteomes" id="UP000035651">
    <property type="component" value="Chromosome"/>
</dbReference>
<protein>
    <recommendedName>
        <fullName evidence="5">ESPR domain-containing protein</fullName>
    </recommendedName>
</protein>
<sequence length="146" mass="14451">MFKITVSTTRSAMFCLAAACYASCAQADVGGIGGGAVAATVSDTLLASAHAANLQRSIVTSLGSTAPGAVVPVHATTSVANTVRLWDEVIPPAPSPKPTQAAAPAPTQPRTAVAVSQLPPTASTLATASIKVNVSATVTRMPAAAR</sequence>
<dbReference type="OrthoDB" id="8943024at2"/>
<evidence type="ECO:0008006" key="5">
    <source>
        <dbReference type="Google" id="ProtNLM"/>
    </source>
</evidence>
<dbReference type="AlphaFoldDB" id="A0A0H3WZ33"/>
<gene>
    <name evidence="3" type="ORF">AB870_20330</name>
</gene>
<evidence type="ECO:0000313" key="4">
    <source>
        <dbReference type="Proteomes" id="UP000035651"/>
    </source>
</evidence>
<keyword evidence="2" id="KW-0732">Signal</keyword>
<proteinExistence type="predicted"/>
<accession>A0A0H3WZ33</accession>